<keyword evidence="4 5" id="KW-0472">Membrane</keyword>
<feature type="transmembrane region" description="Helical" evidence="5">
    <location>
        <begin position="431"/>
        <end position="448"/>
    </location>
</feature>
<evidence type="ECO:0000313" key="6">
    <source>
        <dbReference type="EMBL" id="ASK79047.1"/>
    </source>
</evidence>
<sequence>MKNKKISMVSAIALSATCMIGSGWLFSAQKAAQQAGNYAFLAWILAAVMVLAVGMCLCKVVEIYPVRGATTRSSALSHNHIFGMPFAFANWFGIMVTVATEAQATTQYLSDIFKNSPLMGDDGLTLYGKCFALFILAVYLFINFYGIKLLAKVNNIVMALKIFTPLFAIVVLLIVHFDKTNFSLASNSMFHATSAIGAIVGAGLIYSFNGFQTVVAFASEVENPKKNVPKSIIYSIGIVLVVYMLLQLSFMGAVPKDSLQSGWAALNFHSPLLDLALLLGINFLAMLLLADSVVSPSGTGYTYLGAASRMMYAMAKEGQMPGWIAKLCPVYNFSKRSMVINFLLAAVFLLNAKSWASLMVIVTGYHIIGYMAAPVSMTALKPKTFVFGIVVFTLLGLLMTTIPGADLLKMNGTITLLMAIYFAIQVKKKENIKQILMFTIPFLVYLWLLLAFQPYWYVTVVLSVVFFSYVTHQKYVQAARGIAEEYVDDEEVLTH</sequence>
<feature type="transmembrane region" description="Helical" evidence="5">
    <location>
        <begin position="385"/>
        <end position="402"/>
    </location>
</feature>
<evidence type="ECO:0000256" key="1">
    <source>
        <dbReference type="ARBA" id="ARBA00004141"/>
    </source>
</evidence>
<feature type="transmembrane region" description="Helical" evidence="5">
    <location>
        <begin position="124"/>
        <end position="146"/>
    </location>
</feature>
<feature type="transmembrane region" description="Helical" evidence="5">
    <location>
        <begin position="158"/>
        <end position="177"/>
    </location>
</feature>
<evidence type="ECO:0000256" key="5">
    <source>
        <dbReference type="SAM" id="Phobius"/>
    </source>
</evidence>
<evidence type="ECO:0000313" key="7">
    <source>
        <dbReference type="Proteomes" id="UP000242175"/>
    </source>
</evidence>
<dbReference type="EMBL" id="CP022356">
    <property type="protein sequence ID" value="ASK79047.1"/>
    <property type="molecule type" value="Genomic_DNA"/>
</dbReference>
<dbReference type="InterPro" id="IPR002293">
    <property type="entry name" value="AA/rel_permease1"/>
</dbReference>
<keyword evidence="2 5" id="KW-0812">Transmembrane</keyword>
<feature type="transmembrane region" description="Helical" evidence="5">
    <location>
        <begin position="82"/>
        <end position="104"/>
    </location>
</feature>
<dbReference type="Proteomes" id="UP000242175">
    <property type="component" value="Chromosome small"/>
</dbReference>
<evidence type="ECO:0000256" key="3">
    <source>
        <dbReference type="ARBA" id="ARBA00022989"/>
    </source>
</evidence>
<organism evidence="6 7">
    <name type="scientific">Paraphotobacterium marinum</name>
    <dbReference type="NCBI Taxonomy" id="1755811"/>
    <lineage>
        <taxon>Bacteria</taxon>
        <taxon>Pseudomonadati</taxon>
        <taxon>Pseudomonadota</taxon>
        <taxon>Gammaproteobacteria</taxon>
        <taxon>Vibrionales</taxon>
        <taxon>Vibrionaceae</taxon>
        <taxon>Paraphotobacterium</taxon>
    </lineage>
</organism>
<dbReference type="PIRSF" id="PIRSF006060">
    <property type="entry name" value="AA_transporter"/>
    <property type="match status" value="1"/>
</dbReference>
<dbReference type="OrthoDB" id="9762947at2"/>
<evidence type="ECO:0000256" key="2">
    <source>
        <dbReference type="ARBA" id="ARBA00022692"/>
    </source>
</evidence>
<protein>
    <submittedName>
        <fullName evidence="6">Amino acid transporter</fullName>
    </submittedName>
</protein>
<dbReference type="KEGG" id="pmai:CF386_08235"/>
<dbReference type="Pfam" id="PF13520">
    <property type="entry name" value="AA_permease_2"/>
    <property type="match status" value="1"/>
</dbReference>
<dbReference type="AlphaFoldDB" id="A0A220VFA8"/>
<gene>
    <name evidence="6" type="ORF">CF386_08235</name>
</gene>
<dbReference type="PANTHER" id="PTHR47547:SF1">
    <property type="entry name" value="ASPARTATE-PROTON SYMPORTER"/>
    <property type="match status" value="1"/>
</dbReference>
<dbReference type="Gene3D" id="1.20.1740.10">
    <property type="entry name" value="Amino acid/polyamine transporter I"/>
    <property type="match status" value="1"/>
</dbReference>
<dbReference type="PANTHER" id="PTHR47547">
    <property type="match status" value="1"/>
</dbReference>
<dbReference type="RefSeq" id="WP_089073955.1">
    <property type="nucleotide sequence ID" value="NZ_CBCSAM010000002.1"/>
</dbReference>
<proteinExistence type="predicted"/>
<dbReference type="GO" id="GO:0016020">
    <property type="term" value="C:membrane"/>
    <property type="evidence" value="ECO:0007669"/>
    <property type="project" value="UniProtKB-SubCell"/>
</dbReference>
<keyword evidence="3 5" id="KW-1133">Transmembrane helix</keyword>
<keyword evidence="7" id="KW-1185">Reference proteome</keyword>
<feature type="transmembrane region" description="Helical" evidence="5">
    <location>
        <begin position="232"/>
        <end position="252"/>
    </location>
</feature>
<dbReference type="GO" id="GO:0022857">
    <property type="term" value="F:transmembrane transporter activity"/>
    <property type="evidence" value="ECO:0007669"/>
    <property type="project" value="InterPro"/>
</dbReference>
<comment type="subcellular location">
    <subcellularLocation>
        <location evidence="1">Membrane</location>
        <topology evidence="1">Multi-pass membrane protein</topology>
    </subcellularLocation>
</comment>
<name>A0A220VFA8_9GAMM</name>
<reference evidence="6 7" key="1">
    <citation type="journal article" date="2016" name="Int. J. Syst. Evol. Microbiol.">
        <title>Paraphotobacterium marinum gen. nov., sp. nov., a member of the family Vibrionaceae, isolated from surface seawater.</title>
        <authorList>
            <person name="Huang Z."/>
            <person name="Dong C."/>
            <person name="Shao Z."/>
        </authorList>
    </citation>
    <scope>NUCLEOTIDE SEQUENCE [LARGE SCALE GENOMIC DNA]</scope>
    <source>
        <strain evidence="6 7">NSCS20N07D</strain>
    </source>
</reference>
<evidence type="ECO:0000256" key="4">
    <source>
        <dbReference type="ARBA" id="ARBA00023136"/>
    </source>
</evidence>
<accession>A0A220VFA8</accession>
<dbReference type="InterPro" id="IPR052962">
    <property type="entry name" value="AA_Transporter_AGT"/>
</dbReference>
<feature type="transmembrane region" description="Helical" evidence="5">
    <location>
        <begin position="189"/>
        <end position="211"/>
    </location>
</feature>
<feature type="transmembrane region" description="Helical" evidence="5">
    <location>
        <begin position="38"/>
        <end position="61"/>
    </location>
</feature>